<dbReference type="EMBL" id="LLXI01003840">
    <property type="protein sequence ID" value="PKY59909.1"/>
    <property type="molecule type" value="Genomic_DNA"/>
</dbReference>
<accession>A0A2I1HM25</accession>
<keyword evidence="1" id="KW-1133">Transmembrane helix</keyword>
<organism evidence="2 3">
    <name type="scientific">Rhizophagus irregularis</name>
    <dbReference type="NCBI Taxonomy" id="588596"/>
    <lineage>
        <taxon>Eukaryota</taxon>
        <taxon>Fungi</taxon>
        <taxon>Fungi incertae sedis</taxon>
        <taxon>Mucoromycota</taxon>
        <taxon>Glomeromycotina</taxon>
        <taxon>Glomeromycetes</taxon>
        <taxon>Glomerales</taxon>
        <taxon>Glomeraceae</taxon>
        <taxon>Rhizophagus</taxon>
    </lineage>
</organism>
<dbReference type="VEuPathDB" id="FungiDB:FUN_000809"/>
<evidence type="ECO:0000313" key="3">
    <source>
        <dbReference type="Proteomes" id="UP000234323"/>
    </source>
</evidence>
<comment type="caution">
    <text evidence="2">The sequence shown here is derived from an EMBL/GenBank/DDBJ whole genome shotgun (WGS) entry which is preliminary data.</text>
</comment>
<keyword evidence="3" id="KW-1185">Reference proteome</keyword>
<evidence type="ECO:0000313" key="2">
    <source>
        <dbReference type="EMBL" id="PKY59909.1"/>
    </source>
</evidence>
<feature type="non-terminal residue" evidence="2">
    <location>
        <position position="1"/>
    </location>
</feature>
<keyword evidence="1" id="KW-0812">Transmembrane</keyword>
<reference evidence="2 3" key="1">
    <citation type="submission" date="2015-10" db="EMBL/GenBank/DDBJ databases">
        <title>Genome analyses suggest a sexual origin of heterokaryosis in a supposedly ancient asexual fungus.</title>
        <authorList>
            <person name="Ropars J."/>
            <person name="Sedzielewska K."/>
            <person name="Noel J."/>
            <person name="Charron P."/>
            <person name="Farinelli L."/>
            <person name="Marton T."/>
            <person name="Kruger M."/>
            <person name="Pelin A."/>
            <person name="Brachmann A."/>
            <person name="Corradi N."/>
        </authorList>
    </citation>
    <scope>NUCLEOTIDE SEQUENCE [LARGE SCALE GENOMIC DNA]</scope>
    <source>
        <strain evidence="2 3">A4</strain>
    </source>
</reference>
<dbReference type="VEuPathDB" id="FungiDB:FUN_011609"/>
<keyword evidence="1" id="KW-0472">Membrane</keyword>
<dbReference type="VEuPathDB" id="FungiDB:RhiirFUN_004174"/>
<feature type="transmembrane region" description="Helical" evidence="1">
    <location>
        <begin position="210"/>
        <end position="227"/>
    </location>
</feature>
<evidence type="ECO:0000256" key="1">
    <source>
        <dbReference type="SAM" id="Phobius"/>
    </source>
</evidence>
<gene>
    <name evidence="2" type="ORF">RhiirA4_333099</name>
</gene>
<name>A0A2I1HM25_9GLOM</name>
<protein>
    <submittedName>
        <fullName evidence="2">Uncharacterized protein</fullName>
    </submittedName>
</protein>
<proteinExistence type="predicted"/>
<dbReference type="Proteomes" id="UP000234323">
    <property type="component" value="Unassembled WGS sequence"/>
</dbReference>
<sequence>NVYNATIPDRLHHLDIGLFNYQLEYSRQFLKYYGGQKAIDEMGRRLSLIPPFPNLKIFKNGLQNIKRFTASEYRDIMKVAIFTIDGIISSINKKMDIMITQLFYQWIVMYIMSRNDNHTEETLQEFKNARFTWAKTFISLLQNYSPSGLSLVKLHSWLYHVDESIRKYGSMNGWNTETFESLHKDYVKKPYRISNKWDINTQIIGSVRKYLIFNNQFFIFFLFLLNLKLKF</sequence>
<dbReference type="AlphaFoldDB" id="A0A2I1HM25"/>